<name>A0ABV7E6I3_9SPHN</name>
<dbReference type="EMBL" id="JBHRST010000008">
    <property type="protein sequence ID" value="MFC3097362.1"/>
    <property type="molecule type" value="Genomic_DNA"/>
</dbReference>
<sequence length="175" mass="18798">MMSPIREPKTLAAATRLLEDYAELDGQIAAIEANRQQCIAEVNARCDTAANDLIDRRARVAEKIAIWWGKEGDALLPDGRKTMELGGCIIGARLGKPSLAVACSDDIMVERLDGKAWAEGLLRVKVTLDKRAILKALEGPHRVHLGEAGFSINAPAAEFVLERAQQAGTRGGAGK</sequence>
<dbReference type="Proteomes" id="UP001595456">
    <property type="component" value="Unassembled WGS sequence"/>
</dbReference>
<proteinExistence type="predicted"/>
<accession>A0ABV7E6I3</accession>
<dbReference type="Pfam" id="PF07352">
    <property type="entry name" value="Phage_Mu_Gam"/>
    <property type="match status" value="1"/>
</dbReference>
<evidence type="ECO:0000313" key="1">
    <source>
        <dbReference type="EMBL" id="MFC3097362.1"/>
    </source>
</evidence>
<keyword evidence="2" id="KW-1185">Reference proteome</keyword>
<dbReference type="InterPro" id="IPR009951">
    <property type="entry name" value="Host-nuc_inhib_Gam"/>
</dbReference>
<organism evidence="1 2">
    <name type="scientific">Alteraurantiacibacter palmitatis</name>
    <dbReference type="NCBI Taxonomy" id="2054628"/>
    <lineage>
        <taxon>Bacteria</taxon>
        <taxon>Pseudomonadati</taxon>
        <taxon>Pseudomonadota</taxon>
        <taxon>Alphaproteobacteria</taxon>
        <taxon>Sphingomonadales</taxon>
        <taxon>Erythrobacteraceae</taxon>
        <taxon>Alteraurantiacibacter</taxon>
    </lineage>
</organism>
<evidence type="ECO:0000313" key="2">
    <source>
        <dbReference type="Proteomes" id="UP001595456"/>
    </source>
</evidence>
<dbReference type="RefSeq" id="WP_336926134.1">
    <property type="nucleotide sequence ID" value="NZ_JBANRO010000006.1"/>
</dbReference>
<gene>
    <name evidence="1" type="ORF">ACFODU_06040</name>
</gene>
<comment type="caution">
    <text evidence="1">The sequence shown here is derived from an EMBL/GenBank/DDBJ whole genome shotgun (WGS) entry which is preliminary data.</text>
</comment>
<dbReference type="SUPFAM" id="SSF161266">
    <property type="entry name" value="Gam-like"/>
    <property type="match status" value="1"/>
</dbReference>
<dbReference type="Gene3D" id="1.20.5.170">
    <property type="match status" value="1"/>
</dbReference>
<reference evidence="2" key="1">
    <citation type="journal article" date="2019" name="Int. J. Syst. Evol. Microbiol.">
        <title>The Global Catalogue of Microorganisms (GCM) 10K type strain sequencing project: providing services to taxonomists for standard genome sequencing and annotation.</title>
        <authorList>
            <consortium name="The Broad Institute Genomics Platform"/>
            <consortium name="The Broad Institute Genome Sequencing Center for Infectious Disease"/>
            <person name="Wu L."/>
            <person name="Ma J."/>
        </authorList>
    </citation>
    <scope>NUCLEOTIDE SEQUENCE [LARGE SCALE GENOMIC DNA]</scope>
    <source>
        <strain evidence="2">KCTC 52607</strain>
    </source>
</reference>
<protein>
    <submittedName>
        <fullName evidence="1">Host-nuclease inhibitor Gam family protein</fullName>
    </submittedName>
</protein>